<keyword evidence="2" id="KW-0378">Hydrolase</keyword>
<gene>
    <name evidence="2" type="ORF">W59_01149</name>
</gene>
<protein>
    <submittedName>
        <fullName evidence="2">Serine protease</fullName>
    </submittedName>
</protein>
<sequence>MGSGIVYKTDGTIVTNAHVVEGAREVSVAFADGQQVSANVRAVDRVTDVAVLQADRTDLTAATFETALPEVGALAVVVGSPLGFEATVTSGIISGLHRQIPGSASWSATSRHSPRGWRSPEPPHPPTGECRPDSSPRPALVRRSAHPRSYAARSLYPGRRIQPCGHHVLPGGRHPVAVSPEPCAGPSVVTHHMGGDVPGGPAWAGGGRVPAVLRAAQETIGEVLRHARVQTGMGDPIPTPYVNRTSPNLCW</sequence>
<organism evidence="2 3">
    <name type="scientific">Rhodococcus opacus RKJ300 = JCM 13270</name>
    <dbReference type="NCBI Taxonomy" id="1165867"/>
    <lineage>
        <taxon>Bacteria</taxon>
        <taxon>Bacillati</taxon>
        <taxon>Actinomycetota</taxon>
        <taxon>Actinomycetes</taxon>
        <taxon>Mycobacteriales</taxon>
        <taxon>Nocardiaceae</taxon>
        <taxon>Rhodococcus</taxon>
    </lineage>
</organism>
<proteinExistence type="predicted"/>
<keyword evidence="2" id="KW-0645">Protease</keyword>
<dbReference type="GO" id="GO:0006508">
    <property type="term" value="P:proteolysis"/>
    <property type="evidence" value="ECO:0007669"/>
    <property type="project" value="UniProtKB-KW"/>
</dbReference>
<dbReference type="SUPFAM" id="SSF50494">
    <property type="entry name" value="Trypsin-like serine proteases"/>
    <property type="match status" value="1"/>
</dbReference>
<dbReference type="GO" id="GO:0004252">
    <property type="term" value="F:serine-type endopeptidase activity"/>
    <property type="evidence" value="ECO:0007669"/>
    <property type="project" value="InterPro"/>
</dbReference>
<dbReference type="EMBL" id="AJJH01000009">
    <property type="protein sequence ID" value="EID81792.1"/>
    <property type="molecule type" value="Genomic_DNA"/>
</dbReference>
<evidence type="ECO:0000313" key="2">
    <source>
        <dbReference type="EMBL" id="EID81792.1"/>
    </source>
</evidence>
<dbReference type="PRINTS" id="PR00834">
    <property type="entry name" value="PROTEASES2C"/>
</dbReference>
<dbReference type="InterPro" id="IPR001940">
    <property type="entry name" value="Peptidase_S1C"/>
</dbReference>
<comment type="caution">
    <text evidence="2">The sequence shown here is derived from an EMBL/GenBank/DDBJ whole genome shotgun (WGS) entry which is preliminary data.</text>
</comment>
<dbReference type="Gene3D" id="2.40.10.120">
    <property type="match status" value="1"/>
</dbReference>
<accession>I0WZH6</accession>
<dbReference type="Proteomes" id="UP000006447">
    <property type="component" value="Unassembled WGS sequence"/>
</dbReference>
<dbReference type="PANTHER" id="PTHR22939">
    <property type="entry name" value="SERINE PROTEASE FAMILY S1C HTRA-RELATED"/>
    <property type="match status" value="1"/>
</dbReference>
<dbReference type="Pfam" id="PF13365">
    <property type="entry name" value="Trypsin_2"/>
    <property type="match status" value="1"/>
</dbReference>
<dbReference type="AlphaFoldDB" id="I0WZH6"/>
<reference evidence="2 3" key="1">
    <citation type="journal article" date="2012" name="J. Bacteriol.">
        <title>Draft genome sequence of the nitrophenol-degrading actinomycete Rhodococcus imtechensis RKJ300.</title>
        <authorList>
            <person name="Vikram S."/>
            <person name="Kumar S."/>
            <person name="Subramanian S."/>
            <person name="Raghava G.P."/>
        </authorList>
    </citation>
    <scope>NUCLEOTIDE SEQUENCE [LARGE SCALE GENOMIC DNA]</scope>
    <source>
        <strain evidence="2 3">RKJ300</strain>
    </source>
</reference>
<feature type="region of interest" description="Disordered" evidence="1">
    <location>
        <begin position="103"/>
        <end position="146"/>
    </location>
</feature>
<evidence type="ECO:0000313" key="3">
    <source>
        <dbReference type="Proteomes" id="UP000006447"/>
    </source>
</evidence>
<dbReference type="InterPro" id="IPR009003">
    <property type="entry name" value="Peptidase_S1_PA"/>
</dbReference>
<dbReference type="PANTHER" id="PTHR22939:SF129">
    <property type="entry name" value="SERINE PROTEASE HTRA2, MITOCHONDRIAL"/>
    <property type="match status" value="1"/>
</dbReference>
<name>I0WZH6_RHOOP</name>
<evidence type="ECO:0000256" key="1">
    <source>
        <dbReference type="SAM" id="MobiDB-lite"/>
    </source>
</evidence>